<accession>A0A9N9WYG0</accession>
<reference evidence="2" key="2">
    <citation type="submission" date="2022-10" db="EMBL/GenBank/DDBJ databases">
        <authorList>
            <consortium name="ENA_rothamsted_submissions"/>
            <consortium name="culmorum"/>
            <person name="King R."/>
        </authorList>
    </citation>
    <scope>NUCLEOTIDE SEQUENCE</scope>
</reference>
<evidence type="ECO:0000256" key="1">
    <source>
        <dbReference type="SAM" id="SignalP"/>
    </source>
</evidence>
<name>A0A9N9WYG0_9DIPT</name>
<protein>
    <submittedName>
        <fullName evidence="2">Uncharacterized protein</fullName>
    </submittedName>
</protein>
<organism evidence="2 3">
    <name type="scientific">Chironomus riparius</name>
    <dbReference type="NCBI Taxonomy" id="315576"/>
    <lineage>
        <taxon>Eukaryota</taxon>
        <taxon>Metazoa</taxon>
        <taxon>Ecdysozoa</taxon>
        <taxon>Arthropoda</taxon>
        <taxon>Hexapoda</taxon>
        <taxon>Insecta</taxon>
        <taxon>Pterygota</taxon>
        <taxon>Neoptera</taxon>
        <taxon>Endopterygota</taxon>
        <taxon>Diptera</taxon>
        <taxon>Nematocera</taxon>
        <taxon>Chironomoidea</taxon>
        <taxon>Chironomidae</taxon>
        <taxon>Chironominae</taxon>
        <taxon>Chironomus</taxon>
    </lineage>
</organism>
<sequence length="76" mass="8428">MKLFCFLILLIGAVAASHTHGLITGALKFAKDCNDKSITLCVKERTIQLFEKTKGDFELSEGIKLVQTDDEPQSEQ</sequence>
<evidence type="ECO:0000313" key="3">
    <source>
        <dbReference type="Proteomes" id="UP001153620"/>
    </source>
</evidence>
<dbReference type="EMBL" id="OU895879">
    <property type="protein sequence ID" value="CAG9808806.1"/>
    <property type="molecule type" value="Genomic_DNA"/>
</dbReference>
<evidence type="ECO:0000313" key="2">
    <source>
        <dbReference type="EMBL" id="CAG9808806.1"/>
    </source>
</evidence>
<dbReference type="Proteomes" id="UP001153620">
    <property type="component" value="Chromosome 3"/>
</dbReference>
<feature type="signal peptide" evidence="1">
    <location>
        <begin position="1"/>
        <end position="16"/>
    </location>
</feature>
<dbReference type="OrthoDB" id="8194491at2759"/>
<dbReference type="AlphaFoldDB" id="A0A9N9WYG0"/>
<reference evidence="2" key="1">
    <citation type="submission" date="2022-01" db="EMBL/GenBank/DDBJ databases">
        <authorList>
            <person name="King R."/>
        </authorList>
    </citation>
    <scope>NUCLEOTIDE SEQUENCE</scope>
</reference>
<keyword evidence="1" id="KW-0732">Signal</keyword>
<gene>
    <name evidence="2" type="ORF">CHIRRI_LOCUS11642</name>
</gene>
<keyword evidence="3" id="KW-1185">Reference proteome</keyword>
<proteinExistence type="predicted"/>
<feature type="chain" id="PRO_5040255240" evidence="1">
    <location>
        <begin position="17"/>
        <end position="76"/>
    </location>
</feature>